<evidence type="ECO:0000259" key="2">
    <source>
        <dbReference type="Pfam" id="PF13837"/>
    </source>
</evidence>
<accession>A0A388K5I4</accession>
<name>A0A388K5I4_CHABU</name>
<feature type="domain" description="Myb/SANT-like DNA-binding" evidence="2">
    <location>
        <begin position="250"/>
        <end position="329"/>
    </location>
</feature>
<sequence>MLTCCAFCFPDDRMDRRLTCGRPAGMTARATNRQRSAGSVAKQAYDPMLYAHLPSHEIPLPPSDDEGEDARSSTLSLGSGSTQDWAPTQSCGGWRAESPWSYTSLLNEGLCNDDGNAAVDLSVQLSSSSGAAATHTRIINPHPDGDCAEQLWAECGQALRQAGTETITRGLQPLHVDEGDNAAVQEPLDCDDADGDEDCNFDDLPEIRPLASKVRNSGASAKKGPTPRNRRNKKMDDNTGGSDGEGGWNFWSVGDTIALVRVKRDQDVYIVGLGHSLAHMKTREWKWEDVRARLEIMGVTRKAIDCVKKWDNLMQQFKKVHKFQNLSGRKDYFKLASSARRSEGFSFVMDPSVYDDMEAMTKRDHTIHPKNLADTGKTGGVRCRQAQGLEGNPWPMRVEGRHPMPAVPFFCFFLLDVLHVLGECFMRDLRSQERQGHVLKGLCGSRIVADGGGVGGAALVVGGGGGGEVVGERMGGGMGLLCANAVWNVVVTCVVVDDADRRRSDVGARPSAPCYRGVCAPSRIKVVRFWRLQHRRSPHVLHSEHNHAEHPIAFLLLALDRCRVLAADISRLLVGDFFSVVNDHRRGSSRLLVMSTFRVVYNARIPHRGALRRRRRRRAEEEEAPKDIVSTLQGSGCQRSSDHIVARRLVTPPPEAQHVRARDTPKAKEVVDVGGEDDEPLESPRQRNVTRGAMATVVRARGATNKRPPQGGLPSMPSQLHPRNTADEGGSMERGGGGEIQQEARVVGGGGGSLMRVRELQAMWHPRRERERSFQLWSGRWHVARTMRSASACRPPSVVMLTSSTSLTRIVDPAQLQQAISRAAAVENIALRILHGWVFKSGNCPRGYNLVFQYALESVATDIARAMWYGEEWSNVVSAVVCAHAIHLSMDLPLWFTGANIEDRPEDDDMAAYQESTVICIAHAFRVAVQMGVNVDGGFISHDRLSSVANCFRLLLAPSIWLMRMSGDDLRSHYEAFYFAKLFAKPTLVAFMHPSFKH</sequence>
<evidence type="ECO:0000313" key="4">
    <source>
        <dbReference type="Proteomes" id="UP000265515"/>
    </source>
</evidence>
<gene>
    <name evidence="3" type="ORF">CBR_g50321</name>
</gene>
<comment type="caution">
    <text evidence="3">The sequence shown here is derived from an EMBL/GenBank/DDBJ whole genome shotgun (WGS) entry which is preliminary data.</text>
</comment>
<feature type="region of interest" description="Disordered" evidence="1">
    <location>
        <begin position="610"/>
        <end position="637"/>
    </location>
</feature>
<reference evidence="3 4" key="1">
    <citation type="journal article" date="2018" name="Cell">
        <title>The Chara Genome: Secondary Complexity and Implications for Plant Terrestrialization.</title>
        <authorList>
            <person name="Nishiyama T."/>
            <person name="Sakayama H."/>
            <person name="Vries J.D."/>
            <person name="Buschmann H."/>
            <person name="Saint-Marcoux D."/>
            <person name="Ullrich K.K."/>
            <person name="Haas F.B."/>
            <person name="Vanderstraeten L."/>
            <person name="Becker D."/>
            <person name="Lang D."/>
            <person name="Vosolsobe S."/>
            <person name="Rombauts S."/>
            <person name="Wilhelmsson P.K.I."/>
            <person name="Janitza P."/>
            <person name="Kern R."/>
            <person name="Heyl A."/>
            <person name="Rumpler F."/>
            <person name="Villalobos L.I.A.C."/>
            <person name="Clay J.M."/>
            <person name="Skokan R."/>
            <person name="Toyoda A."/>
            <person name="Suzuki Y."/>
            <person name="Kagoshima H."/>
            <person name="Schijlen E."/>
            <person name="Tajeshwar N."/>
            <person name="Catarino B."/>
            <person name="Hetherington A.J."/>
            <person name="Saltykova A."/>
            <person name="Bonnot C."/>
            <person name="Breuninger H."/>
            <person name="Symeonidi A."/>
            <person name="Radhakrishnan G.V."/>
            <person name="Van Nieuwerburgh F."/>
            <person name="Deforce D."/>
            <person name="Chang C."/>
            <person name="Karol K.G."/>
            <person name="Hedrich R."/>
            <person name="Ulvskov P."/>
            <person name="Glockner G."/>
            <person name="Delwiche C.F."/>
            <person name="Petrasek J."/>
            <person name="Van de Peer Y."/>
            <person name="Friml J."/>
            <person name="Beilby M."/>
            <person name="Dolan L."/>
            <person name="Kohara Y."/>
            <person name="Sugano S."/>
            <person name="Fujiyama A."/>
            <person name="Delaux P.-M."/>
            <person name="Quint M."/>
            <person name="TheiBen G."/>
            <person name="Hagemann M."/>
            <person name="Harholt J."/>
            <person name="Dunand C."/>
            <person name="Zachgo S."/>
            <person name="Langdale J."/>
            <person name="Maumus F."/>
            <person name="Straeten D.V.D."/>
            <person name="Gould S.B."/>
            <person name="Rensing S.A."/>
        </authorList>
    </citation>
    <scope>NUCLEOTIDE SEQUENCE [LARGE SCALE GENOMIC DNA]</scope>
    <source>
        <strain evidence="3 4">S276</strain>
    </source>
</reference>
<dbReference type="AlphaFoldDB" id="A0A388K5I4"/>
<proteinExistence type="predicted"/>
<dbReference type="Proteomes" id="UP000265515">
    <property type="component" value="Unassembled WGS sequence"/>
</dbReference>
<dbReference type="PANTHER" id="PTHR33492">
    <property type="entry name" value="OSJNBA0043A12.37 PROTEIN-RELATED"/>
    <property type="match status" value="1"/>
</dbReference>
<protein>
    <recommendedName>
        <fullName evidence="2">Myb/SANT-like DNA-binding domain-containing protein</fullName>
    </recommendedName>
</protein>
<dbReference type="EMBL" id="BFEA01000060">
    <property type="protein sequence ID" value="GBG65279.1"/>
    <property type="molecule type" value="Genomic_DNA"/>
</dbReference>
<dbReference type="PANTHER" id="PTHR33492:SF9">
    <property type="entry name" value="GB|AAB80672.1"/>
    <property type="match status" value="1"/>
</dbReference>
<feature type="region of interest" description="Disordered" evidence="1">
    <location>
        <begin position="185"/>
        <end position="245"/>
    </location>
</feature>
<feature type="region of interest" description="Disordered" evidence="1">
    <location>
        <begin position="655"/>
        <end position="684"/>
    </location>
</feature>
<dbReference type="Gene3D" id="1.10.10.60">
    <property type="entry name" value="Homeodomain-like"/>
    <property type="match status" value="1"/>
</dbReference>
<dbReference type="Gramene" id="GBG65279">
    <property type="protein sequence ID" value="GBG65279"/>
    <property type="gene ID" value="CBR_g50321"/>
</dbReference>
<evidence type="ECO:0000313" key="3">
    <source>
        <dbReference type="EMBL" id="GBG65279.1"/>
    </source>
</evidence>
<dbReference type="InterPro" id="IPR044822">
    <property type="entry name" value="Myb_DNA-bind_4"/>
</dbReference>
<feature type="compositionally biased region" description="Acidic residues" evidence="1">
    <location>
        <begin position="188"/>
        <end position="204"/>
    </location>
</feature>
<feature type="region of interest" description="Disordered" evidence="1">
    <location>
        <begin position="54"/>
        <end position="92"/>
    </location>
</feature>
<feature type="compositionally biased region" description="Basic and acidic residues" evidence="1">
    <location>
        <begin position="657"/>
        <end position="671"/>
    </location>
</feature>
<organism evidence="3 4">
    <name type="scientific">Chara braunii</name>
    <name type="common">Braun's stonewort</name>
    <dbReference type="NCBI Taxonomy" id="69332"/>
    <lineage>
        <taxon>Eukaryota</taxon>
        <taxon>Viridiplantae</taxon>
        <taxon>Streptophyta</taxon>
        <taxon>Charophyceae</taxon>
        <taxon>Charales</taxon>
        <taxon>Characeae</taxon>
        <taxon>Chara</taxon>
    </lineage>
</organism>
<evidence type="ECO:0000256" key="1">
    <source>
        <dbReference type="SAM" id="MobiDB-lite"/>
    </source>
</evidence>
<dbReference type="Pfam" id="PF13837">
    <property type="entry name" value="Myb_DNA-bind_4"/>
    <property type="match status" value="1"/>
</dbReference>
<keyword evidence="4" id="KW-1185">Reference proteome</keyword>
<feature type="compositionally biased region" description="Low complexity" evidence="1">
    <location>
        <begin position="72"/>
        <end position="82"/>
    </location>
</feature>
<feature type="region of interest" description="Disordered" evidence="1">
    <location>
        <begin position="703"/>
        <end position="738"/>
    </location>
</feature>